<evidence type="ECO:0000313" key="1">
    <source>
        <dbReference type="EMBL" id="PZQ73527.1"/>
    </source>
</evidence>
<dbReference type="EMBL" id="QFPP01000179">
    <property type="protein sequence ID" value="PZQ73527.1"/>
    <property type="molecule type" value="Genomic_DNA"/>
</dbReference>
<name>A0A2W5RS97_VARPD</name>
<comment type="caution">
    <text evidence="1">The sequence shown here is derived from an EMBL/GenBank/DDBJ whole genome shotgun (WGS) entry which is preliminary data.</text>
</comment>
<proteinExistence type="predicted"/>
<reference evidence="1 2" key="1">
    <citation type="submission" date="2017-08" db="EMBL/GenBank/DDBJ databases">
        <title>Infants hospitalized years apart are colonized by the same room-sourced microbial strains.</title>
        <authorList>
            <person name="Brooks B."/>
            <person name="Olm M.R."/>
            <person name="Firek B.A."/>
            <person name="Baker R."/>
            <person name="Thomas B.C."/>
            <person name="Morowitz M.J."/>
            <person name="Banfield J.F."/>
        </authorList>
    </citation>
    <scope>NUCLEOTIDE SEQUENCE [LARGE SCALE GENOMIC DNA]</scope>
    <source>
        <strain evidence="1">S2_005_003_R2_41</strain>
    </source>
</reference>
<dbReference type="Pfam" id="PF12686">
    <property type="entry name" value="DUF3800"/>
    <property type="match status" value="1"/>
</dbReference>
<evidence type="ECO:0000313" key="2">
    <source>
        <dbReference type="Proteomes" id="UP000249135"/>
    </source>
</evidence>
<dbReference type="AlphaFoldDB" id="A0A2W5RS97"/>
<dbReference type="Proteomes" id="UP000249135">
    <property type="component" value="Unassembled WGS sequence"/>
</dbReference>
<protein>
    <recommendedName>
        <fullName evidence="3">DUF3800 domain-containing protein</fullName>
    </recommendedName>
</protein>
<sequence>MPVQAFVDDSGGKGQSRHFVLAGLASDSDRWALFSAEWQACLSQAPAVGVFKMREAVSCTGAFHRFTTEQRDNRLRSLAQIINRHVEFAIWTMIDLEAHAQTWAKLPKPKSEVYFWPFHTLILGICFELWEECGWRERFEIIFDEQLIFGERARRWYPLVKEVMRLKHPEEFQLLPDQPVFRKDDEFLPIQAADLWAWCLRKNTDDPSANAFEWLLAEMPNVSQATYCNYYDLERMSNVNAESMRIVKAGEVPAELLPIYEATAKAARARGK</sequence>
<evidence type="ECO:0008006" key="3">
    <source>
        <dbReference type="Google" id="ProtNLM"/>
    </source>
</evidence>
<dbReference type="InterPro" id="IPR024524">
    <property type="entry name" value="DUF3800"/>
</dbReference>
<organism evidence="1 2">
    <name type="scientific">Variovorax paradoxus</name>
    <dbReference type="NCBI Taxonomy" id="34073"/>
    <lineage>
        <taxon>Bacteria</taxon>
        <taxon>Pseudomonadati</taxon>
        <taxon>Pseudomonadota</taxon>
        <taxon>Betaproteobacteria</taxon>
        <taxon>Burkholderiales</taxon>
        <taxon>Comamonadaceae</taxon>
        <taxon>Variovorax</taxon>
    </lineage>
</organism>
<gene>
    <name evidence="1" type="ORF">DI563_14600</name>
</gene>
<accession>A0A2W5RS97</accession>